<reference evidence="2" key="1">
    <citation type="submission" date="2022-02" db="EMBL/GenBank/DDBJ databases">
        <authorList>
            <person name="Henning P.M."/>
            <person name="McCubbin A.G."/>
            <person name="Shore J.S."/>
        </authorList>
    </citation>
    <scope>NUCLEOTIDE SEQUENCE</scope>
    <source>
        <strain evidence="2">F60SS</strain>
        <tissue evidence="2">Leaves</tissue>
    </source>
</reference>
<evidence type="ECO:0000313" key="2">
    <source>
        <dbReference type="EMBL" id="KAJ4841064.1"/>
    </source>
</evidence>
<dbReference type="GO" id="GO:0009507">
    <property type="term" value="C:chloroplast"/>
    <property type="evidence" value="ECO:0007669"/>
    <property type="project" value="TreeGrafter"/>
</dbReference>
<feature type="transmembrane region" description="Helical" evidence="1">
    <location>
        <begin position="159"/>
        <end position="180"/>
    </location>
</feature>
<feature type="transmembrane region" description="Helical" evidence="1">
    <location>
        <begin position="123"/>
        <end position="147"/>
    </location>
</feature>
<feature type="transmembrane region" description="Helical" evidence="1">
    <location>
        <begin position="229"/>
        <end position="251"/>
    </location>
</feature>
<comment type="caution">
    <text evidence="2">The sequence shown here is derived from an EMBL/GenBank/DDBJ whole genome shotgun (WGS) entry which is preliminary data.</text>
</comment>
<dbReference type="EMBL" id="JAKUCV010002895">
    <property type="protein sequence ID" value="KAJ4841064.1"/>
    <property type="molecule type" value="Genomic_DNA"/>
</dbReference>
<organism evidence="2 3">
    <name type="scientific">Turnera subulata</name>
    <dbReference type="NCBI Taxonomy" id="218843"/>
    <lineage>
        <taxon>Eukaryota</taxon>
        <taxon>Viridiplantae</taxon>
        <taxon>Streptophyta</taxon>
        <taxon>Embryophyta</taxon>
        <taxon>Tracheophyta</taxon>
        <taxon>Spermatophyta</taxon>
        <taxon>Magnoliopsida</taxon>
        <taxon>eudicotyledons</taxon>
        <taxon>Gunneridae</taxon>
        <taxon>Pentapetalae</taxon>
        <taxon>rosids</taxon>
        <taxon>fabids</taxon>
        <taxon>Malpighiales</taxon>
        <taxon>Passifloraceae</taxon>
        <taxon>Turnera</taxon>
    </lineage>
</organism>
<keyword evidence="1" id="KW-1133">Transmembrane helix</keyword>
<accession>A0A9Q0JGQ4</accession>
<evidence type="ECO:0000256" key="1">
    <source>
        <dbReference type="SAM" id="Phobius"/>
    </source>
</evidence>
<proteinExistence type="predicted"/>
<keyword evidence="1" id="KW-0812">Transmembrane</keyword>
<keyword evidence="3" id="KW-1185">Reference proteome</keyword>
<dbReference type="PANTHER" id="PTHR33918:SF4">
    <property type="entry name" value="ABC-2 TYPE TRANSPORTER DOMAIN-CONTAINING PROTEIN"/>
    <property type="match status" value="1"/>
</dbReference>
<gene>
    <name evidence="2" type="ORF">Tsubulata_023570</name>
</gene>
<dbReference type="AlphaFoldDB" id="A0A9Q0JGQ4"/>
<sequence length="342" mass="37908">MEKGTMKLQQISSGITAPKLGLPSTRLLPHQTGFHHIGVKTHRIQLNLRNTRNGFWLLSLKRGVIVCASSGSNSSNGVPSRRCNGEDPFSGKTGSVTFHGFTHQSMEEAKLVTAPFGKVKSSYLWVMAPSALTLSLILPQFFVVNVIEAVLKDVVLVEMASSLFLEAIFYVGLATFLLITDRIQRPYLQFSSRRLGFITGLRGYLISAIFVMGIKVVAPLFVVHATWSVLGLSALVPLLPFLVGCIAQPVFEISMYKRGLSCRPLVPIIFEVYRLYQLTKAAHFIEKLMFSMRGLPESAQVLERTSALVAMVVIIQVLGLVCLWSLMTFLLRLFPSRPAEKH</sequence>
<dbReference type="OrthoDB" id="1927955at2759"/>
<evidence type="ECO:0000313" key="3">
    <source>
        <dbReference type="Proteomes" id="UP001141552"/>
    </source>
</evidence>
<dbReference type="PANTHER" id="PTHR33918">
    <property type="entry name" value="OS01G0704200 PROTEIN"/>
    <property type="match status" value="1"/>
</dbReference>
<reference evidence="2" key="2">
    <citation type="journal article" date="2023" name="Plants (Basel)">
        <title>Annotation of the Turnera subulata (Passifloraceae) Draft Genome Reveals the S-Locus Evolved after the Divergence of Turneroideae from Passifloroideae in a Stepwise Manner.</title>
        <authorList>
            <person name="Henning P.M."/>
            <person name="Roalson E.H."/>
            <person name="Mir W."/>
            <person name="McCubbin A.G."/>
            <person name="Shore J.S."/>
        </authorList>
    </citation>
    <scope>NUCLEOTIDE SEQUENCE</scope>
    <source>
        <strain evidence="2">F60SS</strain>
    </source>
</reference>
<dbReference type="Proteomes" id="UP001141552">
    <property type="component" value="Unassembled WGS sequence"/>
</dbReference>
<feature type="transmembrane region" description="Helical" evidence="1">
    <location>
        <begin position="201"/>
        <end position="223"/>
    </location>
</feature>
<feature type="transmembrane region" description="Helical" evidence="1">
    <location>
        <begin position="308"/>
        <end position="334"/>
    </location>
</feature>
<keyword evidence="1" id="KW-0472">Membrane</keyword>
<name>A0A9Q0JGQ4_9ROSI</name>
<protein>
    <submittedName>
        <fullName evidence="2">Uncharacterized protein</fullName>
    </submittedName>
</protein>